<evidence type="ECO:0000313" key="2">
    <source>
        <dbReference type="Proteomes" id="UP000053105"/>
    </source>
</evidence>
<accession>A0A0N0BH49</accession>
<dbReference type="Proteomes" id="UP000053105">
    <property type="component" value="Unassembled WGS sequence"/>
</dbReference>
<reference evidence="1 2" key="1">
    <citation type="submission" date="2015-07" db="EMBL/GenBank/DDBJ databases">
        <title>The genome of Melipona quadrifasciata.</title>
        <authorList>
            <person name="Pan H."/>
            <person name="Kapheim K."/>
        </authorList>
    </citation>
    <scope>NUCLEOTIDE SEQUENCE [LARGE SCALE GENOMIC DNA]</scope>
    <source>
        <strain evidence="1">0111107301</strain>
        <tissue evidence="1">Whole body</tissue>
    </source>
</reference>
<protein>
    <submittedName>
        <fullName evidence="1">Uncharacterized protein</fullName>
    </submittedName>
</protein>
<gene>
    <name evidence="1" type="ORF">WN51_12045</name>
</gene>
<organism evidence="1 2">
    <name type="scientific">Melipona quadrifasciata</name>
    <dbReference type="NCBI Taxonomy" id="166423"/>
    <lineage>
        <taxon>Eukaryota</taxon>
        <taxon>Metazoa</taxon>
        <taxon>Ecdysozoa</taxon>
        <taxon>Arthropoda</taxon>
        <taxon>Hexapoda</taxon>
        <taxon>Insecta</taxon>
        <taxon>Pterygota</taxon>
        <taxon>Neoptera</taxon>
        <taxon>Endopterygota</taxon>
        <taxon>Hymenoptera</taxon>
        <taxon>Apocrita</taxon>
        <taxon>Aculeata</taxon>
        <taxon>Apoidea</taxon>
        <taxon>Anthophila</taxon>
        <taxon>Apidae</taxon>
        <taxon>Melipona</taxon>
    </lineage>
</organism>
<dbReference type="AlphaFoldDB" id="A0A0N0BH49"/>
<keyword evidence="2" id="KW-1185">Reference proteome</keyword>
<evidence type="ECO:0000313" key="1">
    <source>
        <dbReference type="EMBL" id="KOX75718.1"/>
    </source>
</evidence>
<dbReference type="EMBL" id="KQ435759">
    <property type="protein sequence ID" value="KOX75718.1"/>
    <property type="molecule type" value="Genomic_DNA"/>
</dbReference>
<proteinExistence type="predicted"/>
<sequence>MANKNWTATCFWTHSDNPIVSRKNTIHSQQRGTMLNDMKARFSMTQDLAQNPELSWAETINP</sequence>
<name>A0A0N0BH49_9HYME</name>